<dbReference type="NCBIfam" id="TIGR00494">
    <property type="entry name" value="crcB"/>
    <property type="match status" value="1"/>
</dbReference>
<evidence type="ECO:0000256" key="12">
    <source>
        <dbReference type="ARBA" id="ARBA00049940"/>
    </source>
</evidence>
<dbReference type="Proteomes" id="UP000539111">
    <property type="component" value="Unassembled WGS sequence"/>
</dbReference>
<sequence length="121" mass="12257">MIVLIALAGGVGAAVRFIADGWIRSKIRTALPVGTIMINITGSLVLAFATGMVLDHGASPAWTSILGTGFLGGYTTFSTASVETVRLLQVRRYGSAAVNAAGTLILTVLAVAAGLGLARLA</sequence>
<evidence type="ECO:0000256" key="2">
    <source>
        <dbReference type="ARBA" id="ARBA00022448"/>
    </source>
</evidence>
<keyword evidence="4 13" id="KW-0812">Transmembrane</keyword>
<dbReference type="GO" id="GO:0005886">
    <property type="term" value="C:plasma membrane"/>
    <property type="evidence" value="ECO:0007669"/>
    <property type="project" value="UniProtKB-SubCell"/>
</dbReference>
<evidence type="ECO:0000256" key="9">
    <source>
        <dbReference type="ARBA" id="ARBA00023303"/>
    </source>
</evidence>
<comment type="caution">
    <text evidence="14">The sequence shown here is derived from an EMBL/GenBank/DDBJ whole genome shotgun (WGS) entry which is preliminary data.</text>
</comment>
<comment type="catalytic activity">
    <reaction evidence="11">
        <text>fluoride(in) = fluoride(out)</text>
        <dbReference type="Rhea" id="RHEA:76159"/>
        <dbReference type="ChEBI" id="CHEBI:17051"/>
    </reaction>
    <physiologicalReaction direction="left-to-right" evidence="11">
        <dbReference type="Rhea" id="RHEA:76160"/>
    </physiologicalReaction>
</comment>
<proteinExistence type="inferred from homology"/>
<evidence type="ECO:0000256" key="1">
    <source>
        <dbReference type="ARBA" id="ARBA00004651"/>
    </source>
</evidence>
<comment type="activity regulation">
    <text evidence="13">Na(+) is not transported, but it plays an essential structural role and its presence is essential for fluoride channel function.</text>
</comment>
<evidence type="ECO:0000256" key="6">
    <source>
        <dbReference type="ARBA" id="ARBA00022989"/>
    </source>
</evidence>
<feature type="binding site" evidence="13">
    <location>
        <position position="72"/>
    </location>
    <ligand>
        <name>Na(+)</name>
        <dbReference type="ChEBI" id="CHEBI:29101"/>
        <note>structural</note>
    </ligand>
</feature>
<dbReference type="PANTHER" id="PTHR28259">
    <property type="entry name" value="FLUORIDE EXPORT PROTEIN 1-RELATED"/>
    <property type="match status" value="1"/>
</dbReference>
<comment type="function">
    <text evidence="12 13">Fluoride-specific ion channel. Important for reducing fluoride concentration in the cell, thus reducing its toxicity.</text>
</comment>
<comment type="similarity">
    <text evidence="10 13">Belongs to the fluoride channel Fluc/FEX (TC 1.A.43) family.</text>
</comment>
<dbReference type="PANTHER" id="PTHR28259:SF16">
    <property type="entry name" value="FLUORIDE-SPECIFIC ION CHANNEL FLUC 2"/>
    <property type="match status" value="1"/>
</dbReference>
<feature type="transmembrane region" description="Helical" evidence="13">
    <location>
        <begin position="30"/>
        <end position="54"/>
    </location>
</feature>
<dbReference type="AlphaFoldDB" id="A0A7Z0D3C4"/>
<dbReference type="Pfam" id="PF02537">
    <property type="entry name" value="CRCB"/>
    <property type="match status" value="1"/>
</dbReference>
<dbReference type="HAMAP" id="MF_00454">
    <property type="entry name" value="FluC"/>
    <property type="match status" value="1"/>
</dbReference>
<keyword evidence="6 13" id="KW-1133">Transmembrane helix</keyword>
<evidence type="ECO:0000256" key="10">
    <source>
        <dbReference type="ARBA" id="ARBA00035120"/>
    </source>
</evidence>
<evidence type="ECO:0000256" key="13">
    <source>
        <dbReference type="HAMAP-Rule" id="MF_00454"/>
    </source>
</evidence>
<keyword evidence="2 13" id="KW-0813">Transport</keyword>
<evidence type="ECO:0000256" key="11">
    <source>
        <dbReference type="ARBA" id="ARBA00035585"/>
    </source>
</evidence>
<gene>
    <name evidence="13" type="primary">fluC</name>
    <name evidence="13" type="synonym">crcB</name>
    <name evidence="14" type="ORF">BJY26_002420</name>
</gene>
<evidence type="ECO:0000256" key="3">
    <source>
        <dbReference type="ARBA" id="ARBA00022475"/>
    </source>
</evidence>
<evidence type="ECO:0000313" key="14">
    <source>
        <dbReference type="EMBL" id="NYI68114.1"/>
    </source>
</evidence>
<evidence type="ECO:0000256" key="4">
    <source>
        <dbReference type="ARBA" id="ARBA00022692"/>
    </source>
</evidence>
<keyword evidence="7 13" id="KW-0406">Ion transport</keyword>
<feature type="binding site" evidence="13">
    <location>
        <position position="75"/>
    </location>
    <ligand>
        <name>Na(+)</name>
        <dbReference type="ChEBI" id="CHEBI:29101"/>
        <note>structural</note>
    </ligand>
</feature>
<dbReference type="GO" id="GO:0062054">
    <property type="term" value="F:fluoride channel activity"/>
    <property type="evidence" value="ECO:0007669"/>
    <property type="project" value="UniProtKB-UniRule"/>
</dbReference>
<dbReference type="GO" id="GO:0140114">
    <property type="term" value="P:cellular detoxification of fluoride"/>
    <property type="evidence" value="ECO:0007669"/>
    <property type="project" value="UniProtKB-UniRule"/>
</dbReference>
<comment type="subcellular location">
    <subcellularLocation>
        <location evidence="1 13">Cell membrane</location>
        <topology evidence="1 13">Multi-pass membrane protein</topology>
    </subcellularLocation>
</comment>
<reference evidence="14 15" key="1">
    <citation type="submission" date="2020-07" db="EMBL/GenBank/DDBJ databases">
        <title>Sequencing the genomes of 1000 actinobacteria strains.</title>
        <authorList>
            <person name="Klenk H.-P."/>
        </authorList>
    </citation>
    <scope>NUCLEOTIDE SEQUENCE [LARGE SCALE GENOMIC DNA]</scope>
    <source>
        <strain evidence="14 15">DSM 26341</strain>
    </source>
</reference>
<feature type="transmembrane region" description="Helical" evidence="13">
    <location>
        <begin position="61"/>
        <end position="77"/>
    </location>
</feature>
<evidence type="ECO:0000256" key="7">
    <source>
        <dbReference type="ARBA" id="ARBA00023065"/>
    </source>
</evidence>
<keyword evidence="8 13" id="KW-0472">Membrane</keyword>
<accession>A0A7Z0D3C4</accession>
<evidence type="ECO:0000256" key="5">
    <source>
        <dbReference type="ARBA" id="ARBA00022723"/>
    </source>
</evidence>
<keyword evidence="15" id="KW-1185">Reference proteome</keyword>
<keyword evidence="5 13" id="KW-0479">Metal-binding</keyword>
<name>A0A7Z0D3C4_9MICO</name>
<dbReference type="EMBL" id="JACBZP010000001">
    <property type="protein sequence ID" value="NYI68114.1"/>
    <property type="molecule type" value="Genomic_DNA"/>
</dbReference>
<feature type="transmembrane region" description="Helical" evidence="13">
    <location>
        <begin position="97"/>
        <end position="118"/>
    </location>
</feature>
<keyword evidence="13" id="KW-0915">Sodium</keyword>
<dbReference type="GO" id="GO:0046872">
    <property type="term" value="F:metal ion binding"/>
    <property type="evidence" value="ECO:0007669"/>
    <property type="project" value="UniProtKB-KW"/>
</dbReference>
<keyword evidence="9 13" id="KW-0407">Ion channel</keyword>
<dbReference type="InterPro" id="IPR003691">
    <property type="entry name" value="FluC"/>
</dbReference>
<dbReference type="RefSeq" id="WP_179428499.1">
    <property type="nucleotide sequence ID" value="NZ_JACBZP010000001.1"/>
</dbReference>
<keyword evidence="3 13" id="KW-1003">Cell membrane</keyword>
<evidence type="ECO:0000313" key="15">
    <source>
        <dbReference type="Proteomes" id="UP000539111"/>
    </source>
</evidence>
<organism evidence="14 15">
    <name type="scientific">Spelaeicoccus albus</name>
    <dbReference type="NCBI Taxonomy" id="1280376"/>
    <lineage>
        <taxon>Bacteria</taxon>
        <taxon>Bacillati</taxon>
        <taxon>Actinomycetota</taxon>
        <taxon>Actinomycetes</taxon>
        <taxon>Micrococcales</taxon>
        <taxon>Brevibacteriaceae</taxon>
        <taxon>Spelaeicoccus</taxon>
    </lineage>
</organism>
<protein>
    <recommendedName>
        <fullName evidence="13">Fluoride-specific ion channel FluC</fullName>
    </recommendedName>
</protein>
<evidence type="ECO:0000256" key="8">
    <source>
        <dbReference type="ARBA" id="ARBA00023136"/>
    </source>
</evidence>